<sequence>MRSFLYYNIGVINLNFIWTTDLQSTTYQDALTIRKKVFVEEQQVDLSIEIDELEDQTFHVTGYLNEKAVATARLYPVTATEFKVQRVAVSNAYRGQQLGQQLMKEIERFAKENQKDTLILGAQDQAIGFYEKLGYHTYGEGFLDAGIPHHMMKKELI</sequence>
<dbReference type="InterPro" id="IPR016181">
    <property type="entry name" value="Acyl_CoA_acyltransferase"/>
</dbReference>
<evidence type="ECO:0000259" key="1">
    <source>
        <dbReference type="PROSITE" id="PS51186"/>
    </source>
</evidence>
<dbReference type="GO" id="GO:0004343">
    <property type="term" value="F:glucosamine 6-phosphate N-acetyltransferase activity"/>
    <property type="evidence" value="ECO:0007669"/>
    <property type="project" value="TreeGrafter"/>
</dbReference>
<dbReference type="Proteomes" id="UP000297938">
    <property type="component" value="Unassembled WGS sequence"/>
</dbReference>
<dbReference type="InterPro" id="IPR039143">
    <property type="entry name" value="GNPNAT1-like"/>
</dbReference>
<protein>
    <submittedName>
        <fullName evidence="2">GNAT family N-acetyltransferase</fullName>
    </submittedName>
</protein>
<gene>
    <name evidence="2" type="ORF">CKN69_08095</name>
</gene>
<proteinExistence type="predicted"/>
<accession>A0A5F0MEF1</accession>
<evidence type="ECO:0000313" key="2">
    <source>
        <dbReference type="EMBL" id="TFJ26401.1"/>
    </source>
</evidence>
<keyword evidence="2" id="KW-0808">Transferase</keyword>
<dbReference type="Gene3D" id="3.40.630.30">
    <property type="match status" value="1"/>
</dbReference>
<organism evidence="2 3">
    <name type="scientific">Carnobacterium divergens</name>
    <name type="common">Lactobacillus divergens</name>
    <dbReference type="NCBI Taxonomy" id="2748"/>
    <lineage>
        <taxon>Bacteria</taxon>
        <taxon>Bacillati</taxon>
        <taxon>Bacillota</taxon>
        <taxon>Bacilli</taxon>
        <taxon>Lactobacillales</taxon>
        <taxon>Carnobacteriaceae</taxon>
        <taxon>Carnobacterium</taxon>
    </lineage>
</organism>
<name>A0A5F0MEF1_CARDV</name>
<reference evidence="2 3" key="1">
    <citation type="journal article" date="2018" name="Int. J. Food Microbiol.">
        <title>Growth of Carnobacterium spp. isolated from chilled vacuum-packaged meat under relevant acidic conditions.</title>
        <authorList>
            <person name="Zhang P."/>
            <person name="Badoni M."/>
            <person name="Ganzle M."/>
            <person name="Yang X."/>
        </authorList>
    </citation>
    <scope>NUCLEOTIDE SEQUENCE [LARGE SCALE GENOMIC DNA]</scope>
    <source>
        <strain evidence="2 3">B2</strain>
    </source>
</reference>
<dbReference type="AlphaFoldDB" id="A0A5F0MEF1"/>
<dbReference type="PANTHER" id="PTHR13355">
    <property type="entry name" value="GLUCOSAMINE 6-PHOSPHATE N-ACETYLTRANSFERASE"/>
    <property type="match status" value="1"/>
</dbReference>
<comment type="caution">
    <text evidence="2">The sequence shown here is derived from an EMBL/GenBank/DDBJ whole genome shotgun (WGS) entry which is preliminary data.</text>
</comment>
<dbReference type="InterPro" id="IPR000182">
    <property type="entry name" value="GNAT_dom"/>
</dbReference>
<dbReference type="CDD" id="cd04301">
    <property type="entry name" value="NAT_SF"/>
    <property type="match status" value="1"/>
</dbReference>
<dbReference type="SUPFAM" id="SSF55729">
    <property type="entry name" value="Acyl-CoA N-acyltransferases (Nat)"/>
    <property type="match status" value="1"/>
</dbReference>
<dbReference type="PANTHER" id="PTHR13355:SF11">
    <property type="entry name" value="GLUCOSAMINE 6-PHOSPHATE N-ACETYLTRANSFERASE"/>
    <property type="match status" value="1"/>
</dbReference>
<feature type="domain" description="N-acetyltransferase" evidence="1">
    <location>
        <begin position="17"/>
        <end position="157"/>
    </location>
</feature>
<dbReference type="PROSITE" id="PS51186">
    <property type="entry name" value="GNAT"/>
    <property type="match status" value="1"/>
</dbReference>
<dbReference type="EMBL" id="NRPP01000013">
    <property type="protein sequence ID" value="TFJ26401.1"/>
    <property type="molecule type" value="Genomic_DNA"/>
</dbReference>
<evidence type="ECO:0000313" key="3">
    <source>
        <dbReference type="Proteomes" id="UP000297938"/>
    </source>
</evidence>
<dbReference type="Pfam" id="PF13673">
    <property type="entry name" value="Acetyltransf_10"/>
    <property type="match status" value="1"/>
</dbReference>